<evidence type="ECO:0000313" key="2">
    <source>
        <dbReference type="EMBL" id="ERM96305.1"/>
    </source>
</evidence>
<proteinExistence type="predicted"/>
<evidence type="ECO:0000313" key="3">
    <source>
        <dbReference type="Proteomes" id="UP000017836"/>
    </source>
</evidence>
<protein>
    <recommendedName>
        <fullName evidence="4">Prolamin-like domain-containing protein</fullName>
    </recommendedName>
</protein>
<evidence type="ECO:0008006" key="4">
    <source>
        <dbReference type="Google" id="ProtNLM"/>
    </source>
</evidence>
<evidence type="ECO:0000256" key="1">
    <source>
        <dbReference type="SAM" id="SignalP"/>
    </source>
</evidence>
<dbReference type="Proteomes" id="UP000017836">
    <property type="component" value="Unassembled WGS sequence"/>
</dbReference>
<dbReference type="EMBL" id="KI397142">
    <property type="protein sequence ID" value="ERM96305.1"/>
    <property type="molecule type" value="Genomic_DNA"/>
</dbReference>
<dbReference type="AlphaFoldDB" id="W1NM49"/>
<keyword evidence="1" id="KW-0732">Signal</keyword>
<feature type="signal peptide" evidence="1">
    <location>
        <begin position="1"/>
        <end position="22"/>
    </location>
</feature>
<sequence length="114" mass="12313">MSSKHMSLTLLMALCMLSLSAAVRVHPANQGAPALAPGDVPPCFARIIVYYPDLMRLMSGGALPGEGFWRIISSLSEHCYKSMLPELGINVELGARLKIYCDRVSGFTPQLSSS</sequence>
<keyword evidence="3" id="KW-1185">Reference proteome</keyword>
<dbReference type="HOGENOM" id="CLU_2124387_0_0_1"/>
<name>W1NM49_AMBTC</name>
<reference evidence="3" key="1">
    <citation type="journal article" date="2013" name="Science">
        <title>The Amborella genome and the evolution of flowering plants.</title>
        <authorList>
            <consortium name="Amborella Genome Project"/>
        </authorList>
    </citation>
    <scope>NUCLEOTIDE SEQUENCE [LARGE SCALE GENOMIC DNA]</scope>
</reference>
<dbReference type="Gramene" id="ERM96305">
    <property type="protein sequence ID" value="ERM96305"/>
    <property type="gene ID" value="AMTR_s00001p00186030"/>
</dbReference>
<feature type="chain" id="PRO_5004807292" description="Prolamin-like domain-containing protein" evidence="1">
    <location>
        <begin position="23"/>
        <end position="114"/>
    </location>
</feature>
<accession>W1NM49</accession>
<gene>
    <name evidence="2" type="ORF">AMTR_s00001p00186030</name>
</gene>
<organism evidence="2 3">
    <name type="scientific">Amborella trichopoda</name>
    <dbReference type="NCBI Taxonomy" id="13333"/>
    <lineage>
        <taxon>Eukaryota</taxon>
        <taxon>Viridiplantae</taxon>
        <taxon>Streptophyta</taxon>
        <taxon>Embryophyta</taxon>
        <taxon>Tracheophyta</taxon>
        <taxon>Spermatophyta</taxon>
        <taxon>Magnoliopsida</taxon>
        <taxon>Amborellales</taxon>
        <taxon>Amborellaceae</taxon>
        <taxon>Amborella</taxon>
    </lineage>
</organism>